<evidence type="ECO:0000259" key="4">
    <source>
        <dbReference type="PROSITE" id="PS50949"/>
    </source>
</evidence>
<dbReference type="SMART" id="SM00895">
    <property type="entry name" value="FCD"/>
    <property type="match status" value="1"/>
</dbReference>
<keyword evidence="1" id="KW-0805">Transcription regulation</keyword>
<protein>
    <submittedName>
        <fullName evidence="5">GntR family transcriptional regulator</fullName>
    </submittedName>
</protein>
<organism evidence="5 6">
    <name type="scientific">Streptomyces botrytidirepellens</name>
    <dbReference type="NCBI Taxonomy" id="2486417"/>
    <lineage>
        <taxon>Bacteria</taxon>
        <taxon>Bacillati</taxon>
        <taxon>Actinomycetota</taxon>
        <taxon>Actinomycetes</taxon>
        <taxon>Kitasatosporales</taxon>
        <taxon>Streptomycetaceae</taxon>
        <taxon>Streptomyces</taxon>
    </lineage>
</organism>
<keyword evidence="2" id="KW-0238">DNA-binding</keyword>
<dbReference type="RefSeq" id="WP_123099285.1">
    <property type="nucleotide sequence ID" value="NZ_RIBZ01000102.1"/>
</dbReference>
<sequence length="243" mass="26499">MPPKTTAKPSTTEVHARLRSLIIGGEIPPDTKINIVALARDLGVSQTPVREALQRLEGDNLITYQPGRGYSTTPLLDLPGLRALFEFRLLVEPWAARAAAVDRLTNPGTALGRQLDDFEGLLARRAQGGPDPDVRDVRQELVAHDAAFHAAVITASGNSVVEQAYGQTHCHLHTFRLYPEEIDTANTVVEHRRISAAIGRCEPGAAEEAMADHLRSSFERFARAFGDPHAASPPQVPPRRFLA</sequence>
<dbReference type="PROSITE" id="PS50949">
    <property type="entry name" value="HTH_GNTR"/>
    <property type="match status" value="1"/>
</dbReference>
<feature type="domain" description="HTH gntR-type" evidence="4">
    <location>
        <begin position="8"/>
        <end position="75"/>
    </location>
</feature>
<dbReference type="InterPro" id="IPR011711">
    <property type="entry name" value="GntR_C"/>
</dbReference>
<evidence type="ECO:0000256" key="1">
    <source>
        <dbReference type="ARBA" id="ARBA00023015"/>
    </source>
</evidence>
<evidence type="ECO:0000256" key="3">
    <source>
        <dbReference type="ARBA" id="ARBA00023163"/>
    </source>
</evidence>
<dbReference type="InterPro" id="IPR000524">
    <property type="entry name" value="Tscrpt_reg_HTH_GntR"/>
</dbReference>
<name>A0A3M8WUS8_9ACTN</name>
<dbReference type="InterPro" id="IPR008920">
    <property type="entry name" value="TF_FadR/GntR_C"/>
</dbReference>
<dbReference type="SMART" id="SM00345">
    <property type="entry name" value="HTH_GNTR"/>
    <property type="match status" value="1"/>
</dbReference>
<dbReference type="SUPFAM" id="SSF48008">
    <property type="entry name" value="GntR ligand-binding domain-like"/>
    <property type="match status" value="1"/>
</dbReference>
<dbReference type="SUPFAM" id="SSF46785">
    <property type="entry name" value="Winged helix' DNA-binding domain"/>
    <property type="match status" value="1"/>
</dbReference>
<keyword evidence="3" id="KW-0804">Transcription</keyword>
<dbReference type="EMBL" id="RIBZ01000102">
    <property type="protein sequence ID" value="RNG32471.1"/>
    <property type="molecule type" value="Genomic_DNA"/>
</dbReference>
<dbReference type="GO" id="GO:0003677">
    <property type="term" value="F:DNA binding"/>
    <property type="evidence" value="ECO:0007669"/>
    <property type="project" value="UniProtKB-KW"/>
</dbReference>
<gene>
    <name evidence="5" type="ORF">EEJ42_08065</name>
</gene>
<proteinExistence type="predicted"/>
<dbReference type="Gene3D" id="1.20.120.530">
    <property type="entry name" value="GntR ligand-binding domain-like"/>
    <property type="match status" value="1"/>
</dbReference>
<dbReference type="Proteomes" id="UP000275401">
    <property type="component" value="Unassembled WGS sequence"/>
</dbReference>
<evidence type="ECO:0000313" key="6">
    <source>
        <dbReference type="Proteomes" id="UP000275401"/>
    </source>
</evidence>
<dbReference type="Pfam" id="PF07729">
    <property type="entry name" value="FCD"/>
    <property type="match status" value="1"/>
</dbReference>
<dbReference type="InterPro" id="IPR036388">
    <property type="entry name" value="WH-like_DNA-bd_sf"/>
</dbReference>
<keyword evidence="6" id="KW-1185">Reference proteome</keyword>
<dbReference type="PANTHER" id="PTHR43537">
    <property type="entry name" value="TRANSCRIPTIONAL REGULATOR, GNTR FAMILY"/>
    <property type="match status" value="1"/>
</dbReference>
<dbReference type="Pfam" id="PF00392">
    <property type="entry name" value="GntR"/>
    <property type="match status" value="1"/>
</dbReference>
<accession>A0A3M8WUS8</accession>
<evidence type="ECO:0000313" key="5">
    <source>
        <dbReference type="EMBL" id="RNG32471.1"/>
    </source>
</evidence>
<dbReference type="CDD" id="cd07377">
    <property type="entry name" value="WHTH_GntR"/>
    <property type="match status" value="1"/>
</dbReference>
<dbReference type="GO" id="GO:0003700">
    <property type="term" value="F:DNA-binding transcription factor activity"/>
    <property type="evidence" value="ECO:0007669"/>
    <property type="project" value="InterPro"/>
</dbReference>
<dbReference type="AlphaFoldDB" id="A0A3M8WUS8"/>
<reference evidence="5 6" key="1">
    <citation type="submission" date="2018-11" db="EMBL/GenBank/DDBJ databases">
        <title>The Potential of Streptomyces as Biocontrol Agents against the Tomato grey mould, Botrytis cinerea (Gray mold) Frontiers in Microbiology.</title>
        <authorList>
            <person name="Li D."/>
        </authorList>
    </citation>
    <scope>NUCLEOTIDE SEQUENCE [LARGE SCALE GENOMIC DNA]</scope>
    <source>
        <strain evidence="5 6">NEAU-LD23</strain>
    </source>
</reference>
<evidence type="ECO:0000256" key="2">
    <source>
        <dbReference type="ARBA" id="ARBA00023125"/>
    </source>
</evidence>
<dbReference type="Gene3D" id="1.10.10.10">
    <property type="entry name" value="Winged helix-like DNA-binding domain superfamily/Winged helix DNA-binding domain"/>
    <property type="match status" value="1"/>
</dbReference>
<dbReference type="PANTHER" id="PTHR43537:SF5">
    <property type="entry name" value="UXU OPERON TRANSCRIPTIONAL REGULATOR"/>
    <property type="match status" value="1"/>
</dbReference>
<comment type="caution">
    <text evidence="5">The sequence shown here is derived from an EMBL/GenBank/DDBJ whole genome shotgun (WGS) entry which is preliminary data.</text>
</comment>
<dbReference type="InterPro" id="IPR036390">
    <property type="entry name" value="WH_DNA-bd_sf"/>
</dbReference>